<feature type="non-terminal residue" evidence="10">
    <location>
        <position position="166"/>
    </location>
</feature>
<proteinExistence type="inferred from homology"/>
<keyword evidence="6 10" id="KW-0808">Transferase</keyword>
<evidence type="ECO:0000256" key="7">
    <source>
        <dbReference type="ARBA" id="ARBA00023277"/>
    </source>
</evidence>
<comment type="caution">
    <text evidence="10">The sequence shown here is derived from an EMBL/GenBank/DDBJ whole genome shotgun (WGS) entry which is preliminary data.</text>
</comment>
<dbReference type="SUPFAM" id="SSF51445">
    <property type="entry name" value="(Trans)glycosidases"/>
    <property type="match status" value="1"/>
</dbReference>
<keyword evidence="5 10" id="KW-0328">Glycosyltransferase</keyword>
<evidence type="ECO:0000256" key="6">
    <source>
        <dbReference type="ARBA" id="ARBA00022679"/>
    </source>
</evidence>
<dbReference type="AlphaFoldDB" id="A0A7V1I3W0"/>
<dbReference type="EMBL" id="DRKW01000097">
    <property type="protein sequence ID" value="HEB73929.1"/>
    <property type="molecule type" value="Genomic_DNA"/>
</dbReference>
<evidence type="ECO:0000256" key="4">
    <source>
        <dbReference type="ARBA" id="ARBA00020295"/>
    </source>
</evidence>
<evidence type="ECO:0000256" key="2">
    <source>
        <dbReference type="ARBA" id="ARBA00005684"/>
    </source>
</evidence>
<evidence type="ECO:0000256" key="5">
    <source>
        <dbReference type="ARBA" id="ARBA00022676"/>
    </source>
</evidence>
<comment type="similarity">
    <text evidence="2">Belongs to the disproportionating enzyme family.</text>
</comment>
<evidence type="ECO:0000256" key="8">
    <source>
        <dbReference type="ARBA" id="ARBA00031423"/>
    </source>
</evidence>
<dbReference type="InterPro" id="IPR003385">
    <property type="entry name" value="Glyco_hydro_77"/>
</dbReference>
<dbReference type="PANTHER" id="PTHR32438:SF5">
    <property type="entry name" value="4-ALPHA-GLUCANOTRANSFERASE DPE1, CHLOROPLASTIC_AMYLOPLASTIC"/>
    <property type="match status" value="1"/>
</dbReference>
<comment type="catalytic activity">
    <reaction evidence="1">
        <text>Transfers a segment of a (1-&gt;4)-alpha-D-glucan to a new position in an acceptor, which may be glucose or a (1-&gt;4)-alpha-D-glucan.</text>
        <dbReference type="EC" id="2.4.1.25"/>
    </reaction>
</comment>
<gene>
    <name evidence="10" type="ORF">ENJ03_01750</name>
</gene>
<organism evidence="10">
    <name type="scientific">Desulfofervidus auxilii</name>
    <dbReference type="NCBI Taxonomy" id="1621989"/>
    <lineage>
        <taxon>Bacteria</taxon>
        <taxon>Pseudomonadati</taxon>
        <taxon>Thermodesulfobacteriota</taxon>
        <taxon>Candidatus Desulfofervidia</taxon>
        <taxon>Candidatus Desulfofervidales</taxon>
        <taxon>Candidatus Desulfofervidaceae</taxon>
        <taxon>Candidatus Desulfofervidus</taxon>
    </lineage>
</organism>
<dbReference type="InterPro" id="IPR017853">
    <property type="entry name" value="GH"/>
</dbReference>
<dbReference type="Proteomes" id="UP000886268">
    <property type="component" value="Unassembled WGS sequence"/>
</dbReference>
<evidence type="ECO:0000256" key="9">
    <source>
        <dbReference type="ARBA" id="ARBA00031501"/>
    </source>
</evidence>
<evidence type="ECO:0000313" key="10">
    <source>
        <dbReference type="EMBL" id="HEB73929.1"/>
    </source>
</evidence>
<dbReference type="GO" id="GO:0004134">
    <property type="term" value="F:4-alpha-glucanotransferase activity"/>
    <property type="evidence" value="ECO:0007669"/>
    <property type="project" value="UniProtKB-EC"/>
</dbReference>
<evidence type="ECO:0000256" key="1">
    <source>
        <dbReference type="ARBA" id="ARBA00000439"/>
    </source>
</evidence>
<dbReference type="Gene3D" id="3.20.20.80">
    <property type="entry name" value="Glycosidases"/>
    <property type="match status" value="1"/>
</dbReference>
<evidence type="ECO:0000256" key="3">
    <source>
        <dbReference type="ARBA" id="ARBA00012560"/>
    </source>
</evidence>
<sequence length="166" mass="19349">MKIRRSGILLHITSLPSPYGIGDLGPWAYKFVDFLFETKQGFWQVLPLNPTDPAYDNSPYHSISALASNSLLISPELMVQEGLLNKTDIEPLPPLPKGKVDYDTVIAYKKRLFHLAYERFKKKKNYDYQRFCSENGYWLEDFSLFVSLKTHFQGKVWSKWPPEIRD</sequence>
<keyword evidence="7" id="KW-0119">Carbohydrate metabolism</keyword>
<dbReference type="GO" id="GO:0005975">
    <property type="term" value="P:carbohydrate metabolic process"/>
    <property type="evidence" value="ECO:0007669"/>
    <property type="project" value="InterPro"/>
</dbReference>
<dbReference type="PANTHER" id="PTHR32438">
    <property type="entry name" value="4-ALPHA-GLUCANOTRANSFERASE DPE1, CHLOROPLASTIC/AMYLOPLASTIC"/>
    <property type="match status" value="1"/>
</dbReference>
<dbReference type="Pfam" id="PF02446">
    <property type="entry name" value="Glyco_hydro_77"/>
    <property type="match status" value="1"/>
</dbReference>
<name>A0A7V1I3W0_DESA2</name>
<dbReference type="EC" id="2.4.1.25" evidence="3"/>
<reference evidence="10" key="1">
    <citation type="journal article" date="2020" name="mSystems">
        <title>Genome- and Community-Level Interaction Insights into Carbon Utilization and Element Cycling Functions of Hydrothermarchaeota in Hydrothermal Sediment.</title>
        <authorList>
            <person name="Zhou Z."/>
            <person name="Liu Y."/>
            <person name="Xu W."/>
            <person name="Pan J."/>
            <person name="Luo Z.H."/>
            <person name="Li M."/>
        </authorList>
    </citation>
    <scope>NUCLEOTIDE SEQUENCE [LARGE SCALE GENOMIC DNA]</scope>
    <source>
        <strain evidence="10">HyVt-45</strain>
    </source>
</reference>
<protein>
    <recommendedName>
        <fullName evidence="4">4-alpha-glucanotransferase</fullName>
        <ecNumber evidence="3">2.4.1.25</ecNumber>
    </recommendedName>
    <alternativeName>
        <fullName evidence="8">Amylomaltase</fullName>
    </alternativeName>
    <alternativeName>
        <fullName evidence="9">Disproportionating enzyme</fullName>
    </alternativeName>
</protein>
<accession>A0A7V1I3W0</accession>